<dbReference type="Proteomes" id="UP000216101">
    <property type="component" value="Unassembled WGS sequence"/>
</dbReference>
<name>A0A266Q9K1_9GAMM</name>
<evidence type="ECO:0000256" key="1">
    <source>
        <dbReference type="SAM" id="MobiDB-lite"/>
    </source>
</evidence>
<comment type="caution">
    <text evidence="3">The sequence shown here is derived from an EMBL/GenBank/DDBJ whole genome shotgun (WGS) entry which is preliminary data.</text>
</comment>
<dbReference type="Pfam" id="PF00656">
    <property type="entry name" value="Peptidase_C14"/>
    <property type="match status" value="1"/>
</dbReference>
<dbReference type="AlphaFoldDB" id="A0A266Q9K1"/>
<dbReference type="InterPro" id="IPR011600">
    <property type="entry name" value="Pept_C14_caspase"/>
</dbReference>
<feature type="region of interest" description="Disordered" evidence="1">
    <location>
        <begin position="221"/>
        <end position="250"/>
    </location>
</feature>
<organism evidence="3 4">
    <name type="scientific">Cellvibrio mixtus</name>
    <dbReference type="NCBI Taxonomy" id="39650"/>
    <lineage>
        <taxon>Bacteria</taxon>
        <taxon>Pseudomonadati</taxon>
        <taxon>Pseudomonadota</taxon>
        <taxon>Gammaproteobacteria</taxon>
        <taxon>Cellvibrionales</taxon>
        <taxon>Cellvibrionaceae</taxon>
        <taxon>Cellvibrio</taxon>
    </lineage>
</organism>
<evidence type="ECO:0000259" key="2">
    <source>
        <dbReference type="Pfam" id="PF00656"/>
    </source>
</evidence>
<dbReference type="RefSeq" id="WP_094983802.1">
    <property type="nucleotide sequence ID" value="NZ_NHNI01000001.1"/>
</dbReference>
<evidence type="ECO:0000313" key="4">
    <source>
        <dbReference type="Proteomes" id="UP000216101"/>
    </source>
</evidence>
<gene>
    <name evidence="3" type="ORF">CBP51_03145</name>
</gene>
<dbReference type="EMBL" id="NHNI01000001">
    <property type="protein sequence ID" value="OZY86041.1"/>
    <property type="molecule type" value="Genomic_DNA"/>
</dbReference>
<sequence>MTSRKALIIGAPDKKIPGVKVDIENLEGYLKSPIGGFWRDSEITTLVSPSAIEIKRQIELLKINDYSLVFFAGHGFHSNQRGSTILHINSSETLDSLELRVGAQKHTVILDCCREAQDEQFIAKATMDSMILNYAEGQKVSALECRKYFDKAISDCAKGIVIMNSCSLDELANESETRGGYYTSSLIESANEWAKMKLMSIDLQKKYATYSTQECHDAASGKVKRLSGGRQNPNFESPRADKKFPFSVVA</sequence>
<accession>A0A266Q9K1</accession>
<dbReference type="GO" id="GO:0006508">
    <property type="term" value="P:proteolysis"/>
    <property type="evidence" value="ECO:0007669"/>
    <property type="project" value="InterPro"/>
</dbReference>
<protein>
    <recommendedName>
        <fullName evidence="2">Peptidase C14 caspase domain-containing protein</fullName>
    </recommendedName>
</protein>
<reference evidence="4" key="1">
    <citation type="submission" date="2017-05" db="EMBL/GenBank/DDBJ databases">
        <authorList>
            <person name="Barney B.M."/>
        </authorList>
    </citation>
    <scope>NUCLEOTIDE SEQUENCE [LARGE SCALE GENOMIC DNA]</scope>
    <source>
        <strain evidence="4">PSBB022</strain>
    </source>
</reference>
<dbReference type="GO" id="GO:0004197">
    <property type="term" value="F:cysteine-type endopeptidase activity"/>
    <property type="evidence" value="ECO:0007669"/>
    <property type="project" value="InterPro"/>
</dbReference>
<feature type="domain" description="Peptidase C14 caspase" evidence="2">
    <location>
        <begin position="4"/>
        <end position="244"/>
    </location>
</feature>
<evidence type="ECO:0000313" key="3">
    <source>
        <dbReference type="EMBL" id="OZY86041.1"/>
    </source>
</evidence>
<dbReference type="Gene3D" id="3.40.50.1460">
    <property type="match status" value="1"/>
</dbReference>
<dbReference type="InterPro" id="IPR029030">
    <property type="entry name" value="Caspase-like_dom_sf"/>
</dbReference>
<keyword evidence="4" id="KW-1185">Reference proteome</keyword>
<dbReference type="SUPFAM" id="SSF52129">
    <property type="entry name" value="Caspase-like"/>
    <property type="match status" value="1"/>
</dbReference>
<proteinExistence type="predicted"/>